<dbReference type="AlphaFoldDB" id="A0A5B8V876"/>
<reference evidence="1 2" key="1">
    <citation type="journal article" date="2016" name="Int. J. Syst. Evol. Microbiol.">
        <title>Panacibacter ginsenosidivorans gen. nov., sp. nov., with ginsenoside converting activity isolated from soil of a ginseng field.</title>
        <authorList>
            <person name="Siddiqi M.Z."/>
            <person name="Muhammad Shafi S."/>
            <person name="Choi K.D."/>
            <person name="Im W.T."/>
        </authorList>
    </citation>
    <scope>NUCLEOTIDE SEQUENCE [LARGE SCALE GENOMIC DNA]</scope>
    <source>
        <strain evidence="1 2">Gsoil1550</strain>
    </source>
</reference>
<keyword evidence="1" id="KW-0121">Carboxypeptidase</keyword>
<dbReference type="SUPFAM" id="SSF49464">
    <property type="entry name" value="Carboxypeptidase regulatory domain-like"/>
    <property type="match status" value="1"/>
</dbReference>
<dbReference type="KEGG" id="pgin:FRZ67_04430"/>
<sequence>MLILTHTFIRGINCNLYFRFSFIFMHKILTVLFVLLFVNYSFAGKISGTVSDEKGSPLAYASILIKENGHGTTANQEGRYSLELNTGDYTIVVQYVGYAKQEKKIHVETKSLQLDFQLLPQQLNLNDVVVKSGAEDPAYAIIRHAIKKREEYRTAVDSFTCEAYIKTLLKTRTLPRKILGKTMDSATWKQMGVDSNGKGVIYLSESMTKIAFKKPDKIKLEVISGRESGTAGYGFSFPTFIDFYNNNIEMMGGQVAPRGYVSPIADGALGFYKYHFLGSFFEDGKEINRIEVIPRRKYEPLFSGTIEITEGDWRIYSLDLMLTKESQLELLDTVKIKQIHYPVTPTIWRTKDQVMYFTFKKFGIDAVGNFLNVFNNYNVTPAFKKKFFNNIVVRFDTGVNKKPITYWDSVRPVPLEPEEVKDYKVKDSIFSYQRDSSFTKRYRDSLRRMQGKISLKNVLWNGFTRSNYNPKKWTSIQWQPLLKQVQYNTVEGLVLNTEATLSRAYPKVKRELSFTPHLRYGFSNGHFNAWGTLNYNKRSFWWDNSNAGDESAESFRQNNFSISGGKRVNQFNKDEPISPLYNSVVTLFFNHNYLKIYENYFAQFNYHGSSQAGLKYSVSFLYEDRVPLENTTDFAIIKYDPQKFTPNYPFEKIYQQFIRHQAFIAEVSLEYQPGQQFAQFPRYRVPLGSKYPTFSLDYQKGIDNIFGSDVNFDKWTFAVTDDINLKLAGQFSYRFDIGGFINDKSVFIQDYRHFNGNQIIIASKYLNSFQTAPYYANSTTASFYATGHVEHHFNGLLTNKIPFFKRLNWNLVAGSNAFYVNKNNNYAEIFAGLENILKLFRVDVVGSYLNGNNGQVAVRIGFGGLLGGKVRSN</sequence>
<gene>
    <name evidence="1" type="ORF">FRZ67_04430</name>
</gene>
<organism evidence="1 2">
    <name type="scientific">Panacibacter ginsenosidivorans</name>
    <dbReference type="NCBI Taxonomy" id="1813871"/>
    <lineage>
        <taxon>Bacteria</taxon>
        <taxon>Pseudomonadati</taxon>
        <taxon>Bacteroidota</taxon>
        <taxon>Chitinophagia</taxon>
        <taxon>Chitinophagales</taxon>
        <taxon>Chitinophagaceae</taxon>
        <taxon>Panacibacter</taxon>
    </lineage>
</organism>
<keyword evidence="2" id="KW-1185">Reference proteome</keyword>
<evidence type="ECO:0000313" key="1">
    <source>
        <dbReference type="EMBL" id="QEC66578.1"/>
    </source>
</evidence>
<name>A0A5B8V876_9BACT</name>
<dbReference type="InterPro" id="IPR043741">
    <property type="entry name" value="DUF5686"/>
</dbReference>
<dbReference type="InterPro" id="IPR008969">
    <property type="entry name" value="CarboxyPept-like_regulatory"/>
</dbReference>
<keyword evidence="1" id="KW-0645">Protease</keyword>
<proteinExistence type="predicted"/>
<protein>
    <submittedName>
        <fullName evidence="1">Carboxypeptidase-like regulatory domain-containing protein</fullName>
    </submittedName>
</protein>
<dbReference type="Pfam" id="PF18939">
    <property type="entry name" value="DUF5686"/>
    <property type="match status" value="1"/>
</dbReference>
<dbReference type="Pfam" id="PF13715">
    <property type="entry name" value="CarbopepD_reg_2"/>
    <property type="match status" value="1"/>
</dbReference>
<dbReference type="GO" id="GO:0004180">
    <property type="term" value="F:carboxypeptidase activity"/>
    <property type="evidence" value="ECO:0007669"/>
    <property type="project" value="UniProtKB-KW"/>
</dbReference>
<accession>A0A5B8V876</accession>
<dbReference type="Proteomes" id="UP000321533">
    <property type="component" value="Chromosome"/>
</dbReference>
<evidence type="ECO:0000313" key="2">
    <source>
        <dbReference type="Proteomes" id="UP000321533"/>
    </source>
</evidence>
<keyword evidence="1" id="KW-0378">Hydrolase</keyword>
<dbReference type="EMBL" id="CP042435">
    <property type="protein sequence ID" value="QEC66578.1"/>
    <property type="molecule type" value="Genomic_DNA"/>
</dbReference>
<dbReference type="Gene3D" id="2.60.40.1120">
    <property type="entry name" value="Carboxypeptidase-like, regulatory domain"/>
    <property type="match status" value="1"/>
</dbReference>